<dbReference type="Pfam" id="PF00176">
    <property type="entry name" value="SNF2-rel_dom"/>
    <property type="match status" value="1"/>
</dbReference>
<dbReference type="Gene3D" id="3.40.50.10810">
    <property type="entry name" value="Tandem AAA-ATPase domain"/>
    <property type="match status" value="1"/>
</dbReference>
<evidence type="ECO:0000313" key="6">
    <source>
        <dbReference type="Proteomes" id="UP000266152"/>
    </source>
</evidence>
<keyword evidence="5" id="KW-0347">Helicase</keyword>
<dbReference type="GO" id="GO:0016787">
    <property type="term" value="F:hydrolase activity"/>
    <property type="evidence" value="ECO:0007669"/>
    <property type="project" value="UniProtKB-KW"/>
</dbReference>
<dbReference type="STRING" id="5514.A0A395STX1"/>
<dbReference type="InterPro" id="IPR050628">
    <property type="entry name" value="SNF2_RAD54_helicase_TF"/>
</dbReference>
<keyword evidence="2" id="KW-0378">Hydrolase</keyword>
<keyword evidence="1" id="KW-0547">Nucleotide-binding</keyword>
<dbReference type="GO" id="GO:0005524">
    <property type="term" value="F:ATP binding"/>
    <property type="evidence" value="ECO:0007669"/>
    <property type="project" value="UniProtKB-KW"/>
</dbReference>
<protein>
    <submittedName>
        <fullName evidence="5">Dead helicase</fullName>
    </submittedName>
</protein>
<dbReference type="PANTHER" id="PTHR45626">
    <property type="entry name" value="TRANSCRIPTION TERMINATION FACTOR 2-RELATED"/>
    <property type="match status" value="1"/>
</dbReference>
<dbReference type="InterPro" id="IPR027417">
    <property type="entry name" value="P-loop_NTPase"/>
</dbReference>
<accession>A0A395STX1</accession>
<dbReference type="SMART" id="SM00487">
    <property type="entry name" value="DEXDc"/>
    <property type="match status" value="1"/>
</dbReference>
<evidence type="ECO:0000259" key="4">
    <source>
        <dbReference type="SMART" id="SM00487"/>
    </source>
</evidence>
<dbReference type="GO" id="GO:0005634">
    <property type="term" value="C:nucleus"/>
    <property type="evidence" value="ECO:0007669"/>
    <property type="project" value="TreeGrafter"/>
</dbReference>
<dbReference type="InterPro" id="IPR000330">
    <property type="entry name" value="SNF2_N"/>
</dbReference>
<keyword evidence="6" id="KW-1185">Reference proteome</keyword>
<evidence type="ECO:0000256" key="3">
    <source>
        <dbReference type="ARBA" id="ARBA00022840"/>
    </source>
</evidence>
<dbReference type="GO" id="GO:0004386">
    <property type="term" value="F:helicase activity"/>
    <property type="evidence" value="ECO:0007669"/>
    <property type="project" value="UniProtKB-KW"/>
</dbReference>
<organism evidence="5 6">
    <name type="scientific">Fusarium sporotrichioides</name>
    <dbReference type="NCBI Taxonomy" id="5514"/>
    <lineage>
        <taxon>Eukaryota</taxon>
        <taxon>Fungi</taxon>
        <taxon>Dikarya</taxon>
        <taxon>Ascomycota</taxon>
        <taxon>Pezizomycotina</taxon>
        <taxon>Sordariomycetes</taxon>
        <taxon>Hypocreomycetidae</taxon>
        <taxon>Hypocreales</taxon>
        <taxon>Nectriaceae</taxon>
        <taxon>Fusarium</taxon>
    </lineage>
</organism>
<gene>
    <name evidence="5" type="ORF">FSPOR_731</name>
</gene>
<dbReference type="SUPFAM" id="SSF52540">
    <property type="entry name" value="P-loop containing nucleoside triphosphate hydrolases"/>
    <property type="match status" value="1"/>
</dbReference>
<evidence type="ECO:0000313" key="5">
    <source>
        <dbReference type="EMBL" id="RGP75375.1"/>
    </source>
</evidence>
<dbReference type="InterPro" id="IPR014001">
    <property type="entry name" value="Helicase_ATP-bd"/>
</dbReference>
<evidence type="ECO:0000256" key="1">
    <source>
        <dbReference type="ARBA" id="ARBA00022741"/>
    </source>
</evidence>
<dbReference type="GO" id="GO:0008094">
    <property type="term" value="F:ATP-dependent activity, acting on DNA"/>
    <property type="evidence" value="ECO:0007669"/>
    <property type="project" value="TreeGrafter"/>
</dbReference>
<evidence type="ECO:0000256" key="2">
    <source>
        <dbReference type="ARBA" id="ARBA00022801"/>
    </source>
</evidence>
<dbReference type="AlphaFoldDB" id="A0A395STX1"/>
<dbReference type="EMBL" id="PXOF01000015">
    <property type="protein sequence ID" value="RGP75375.1"/>
    <property type="molecule type" value="Genomic_DNA"/>
</dbReference>
<feature type="domain" description="Helicase ATP-binding" evidence="4">
    <location>
        <begin position="84"/>
        <end position="330"/>
    </location>
</feature>
<proteinExistence type="predicted"/>
<comment type="caution">
    <text evidence="5">The sequence shown here is derived from an EMBL/GenBank/DDBJ whole genome shotgun (WGS) entry which is preliminary data.</text>
</comment>
<sequence>MATLHSADDSVDAEYYLAVQQLELQCGAQDLMVSEEDQSSTNRQFRGVQNLVGEFLPQHDLQAVCEILGIPDWKNLELNPEHAPGKKLKPDQLTDAYDLHLKLESVIHAAFLTSECGIGKTDTMLACLRISVQLLLDKWEPQHWPVSDDERVFKPTVYICPSSVLDQTYQEFSDCCTIPARKKVTLGSLKEAQAIFDTLAKEHKEPLTARTIVLCAYRTAIRQFATDNGEADNLKPDDLELQDELGDDEAATLRKVALKGVQLYRLILDEGHAVKNVRSAMNQVLQQLDYDDIMIASATTLSYHVRDFYGCIKLIWDKHLPFSWDPVTSEKADTWYDIATWKKLVQGYYTADIEADRIFRDTEDEDVTRPEQTPRQQRRVREYTEHIKERGEPLSLINPQLFYSFANMSQHSHAFAKGAIRTIMQMLCPGKCIPSLNCNEVEFDLPETVKGKSNNAIMRLHANLTVQGPRRKKFKSAHGAKIGGAAVQLNENALRRMVLASTNVHNLKMTSPIVRTAKLLKDVNIQKIIGHKISHAAERLHNVKTRPLLTPSVDDNTQALMPLQERRREALQR</sequence>
<dbReference type="InterPro" id="IPR038718">
    <property type="entry name" value="SNF2-like_sf"/>
</dbReference>
<reference evidence="5 6" key="1">
    <citation type="journal article" date="2018" name="PLoS Pathog.">
        <title>Evolution of structural diversity of trichothecenes, a family of toxins produced by plant pathogenic and entomopathogenic fungi.</title>
        <authorList>
            <person name="Proctor R.H."/>
            <person name="McCormick S.P."/>
            <person name="Kim H.S."/>
            <person name="Cardoza R.E."/>
            <person name="Stanley A.M."/>
            <person name="Lindo L."/>
            <person name="Kelly A."/>
            <person name="Brown D.W."/>
            <person name="Lee T."/>
            <person name="Vaughan M.M."/>
            <person name="Alexander N.J."/>
            <person name="Busman M."/>
            <person name="Gutierrez S."/>
        </authorList>
    </citation>
    <scope>NUCLEOTIDE SEQUENCE [LARGE SCALE GENOMIC DNA]</scope>
    <source>
        <strain evidence="5 6">NRRL 3299</strain>
    </source>
</reference>
<name>A0A395STX1_FUSSP</name>
<dbReference type="GO" id="GO:0006281">
    <property type="term" value="P:DNA repair"/>
    <property type="evidence" value="ECO:0007669"/>
    <property type="project" value="TreeGrafter"/>
</dbReference>
<keyword evidence="3" id="KW-0067">ATP-binding</keyword>
<dbReference type="Proteomes" id="UP000266152">
    <property type="component" value="Unassembled WGS sequence"/>
</dbReference>